<evidence type="ECO:0008006" key="4">
    <source>
        <dbReference type="Google" id="ProtNLM"/>
    </source>
</evidence>
<dbReference type="AlphaFoldDB" id="A0A7U7ES85"/>
<dbReference type="EMBL" id="CAJFCI010000083">
    <property type="protein sequence ID" value="CAD5110237.1"/>
    <property type="molecule type" value="Genomic_DNA"/>
</dbReference>
<keyword evidence="3" id="KW-1185">Reference proteome</keyword>
<feature type="chain" id="PRO_5031370272" description="Amino acid ABC transporter substrate-binding protein, PAAT family" evidence="1">
    <location>
        <begin position="23"/>
        <end position="284"/>
    </location>
</feature>
<reference evidence="2 3" key="1">
    <citation type="submission" date="2020-08" db="EMBL/GenBank/DDBJ databases">
        <authorList>
            <person name="Criscuolo A."/>
        </authorList>
    </citation>
    <scope>NUCLEOTIDE SEQUENCE [LARGE SCALE GENOMIC DNA]</scope>
    <source>
        <strain evidence="2">CIP111764</strain>
    </source>
</reference>
<organism evidence="2 3">
    <name type="scientific">Zestomonas carbonaria</name>
    <dbReference type="NCBI Taxonomy" id="2762745"/>
    <lineage>
        <taxon>Bacteria</taxon>
        <taxon>Pseudomonadati</taxon>
        <taxon>Pseudomonadota</taxon>
        <taxon>Gammaproteobacteria</taxon>
        <taxon>Pseudomonadales</taxon>
        <taxon>Pseudomonadaceae</taxon>
        <taxon>Zestomonas</taxon>
    </lineage>
</organism>
<dbReference type="Proteomes" id="UP000583387">
    <property type="component" value="Unassembled WGS sequence"/>
</dbReference>
<feature type="signal peptide" evidence="1">
    <location>
        <begin position="1"/>
        <end position="22"/>
    </location>
</feature>
<sequence length="284" mass="32854">MPLLRHLPLLLLAVFATLPATAGERLTYPLHERGETQRIYAVDLLRLALEKGGGDYDLQPSPLPMTPSRSQYSLEHDDGEVQVIWTMTTHEREERLLPVRIPIYKGLIGWRIPLVRDDTPELLAEVNGREDLQRFSIGQRRDWPDTRILRANGFDVKVSSSYPGLFRMLAAGRFDLLPREAVLVRQEQQRMASEGVSLAVDEHLVLHYPSAFYYFTSRTRPELAETIRRGLEAAIADGSFERLFQQYFSEALRTLRLDQRRVIELDNPLLPPLPLERQELWYRP</sequence>
<dbReference type="SUPFAM" id="SSF53850">
    <property type="entry name" value="Periplasmic binding protein-like II"/>
    <property type="match status" value="1"/>
</dbReference>
<protein>
    <recommendedName>
        <fullName evidence="4">Amino acid ABC transporter substrate-binding protein, PAAT family</fullName>
    </recommendedName>
</protein>
<keyword evidence="1" id="KW-0732">Signal</keyword>
<evidence type="ECO:0000256" key="1">
    <source>
        <dbReference type="SAM" id="SignalP"/>
    </source>
</evidence>
<name>A0A7U7ES85_9GAMM</name>
<evidence type="ECO:0000313" key="3">
    <source>
        <dbReference type="Proteomes" id="UP000583387"/>
    </source>
</evidence>
<dbReference type="RefSeq" id="WP_187673549.1">
    <property type="nucleotide sequence ID" value="NZ_CAJFCI010000083.1"/>
</dbReference>
<dbReference type="Gene3D" id="3.40.190.10">
    <property type="entry name" value="Periplasmic binding protein-like II"/>
    <property type="match status" value="2"/>
</dbReference>
<accession>A0A7U7ES85</accession>
<gene>
    <name evidence="2" type="ORF">PSEWESI4_04556</name>
</gene>
<evidence type="ECO:0000313" key="2">
    <source>
        <dbReference type="EMBL" id="CAD5110237.1"/>
    </source>
</evidence>
<proteinExistence type="predicted"/>
<comment type="caution">
    <text evidence="2">The sequence shown here is derived from an EMBL/GenBank/DDBJ whole genome shotgun (WGS) entry which is preliminary data.</text>
</comment>